<accession>A0A7N0SWR6</accession>
<evidence type="ECO:0000256" key="2">
    <source>
        <dbReference type="ARBA" id="ARBA00023004"/>
    </source>
</evidence>
<evidence type="ECO:0000256" key="1">
    <source>
        <dbReference type="ARBA" id="ARBA00022723"/>
    </source>
</evidence>
<dbReference type="Pfam" id="PF03171">
    <property type="entry name" value="2OG-FeII_Oxy"/>
    <property type="match status" value="1"/>
</dbReference>
<dbReference type="SUPFAM" id="SSF51197">
    <property type="entry name" value="Clavaminate synthase-like"/>
    <property type="match status" value="1"/>
</dbReference>
<dbReference type="EnsemblPlants" id="Kaladp0010s0151.1.v1.1">
    <property type="protein sequence ID" value="Kaladp0010s0151.1.v1.1"/>
    <property type="gene ID" value="Kaladp0010s0151.v1.1"/>
</dbReference>
<dbReference type="OMA" id="AYIQPHA"/>
<keyword evidence="1 3" id="KW-0479">Metal-binding</keyword>
<sequence>MEATAAIFNDETALRDFIHGRGHGVKGLADRAVPKVPQKYVRPPHERIVEHATRRPTPPHLYDQLHLPISLKALLDGSDDDRELVVDKIVRAAEALGYFQVIDHGVPVELLEAVKCSIHEFFEQRAEEKLVLSTGKIATYRTSYLSEKEPVWDWRDSLTMSYTSDAEAMENWPTVCKEIMLEYMKASSKMSATLVEALLGKLGGTVDERKFEGLTGHKVVHMNYYPPCPNPELTMGARCHSDKSLITALLQDRVGGLSVKAATDVYGVKKGDWIDVPPVEGALVINVGDVMQILSNGRYKSPEHRVRTSRNSSRISVAVFTNPVMSENIGPLPQTITEANGVACYREFIYKDYLVNYVTTVHTGKRPLDFAEIDNHA</sequence>
<keyword evidence="6" id="KW-1185">Reference proteome</keyword>
<dbReference type="Gramene" id="Kaladp0010s0151.1.v1.1">
    <property type="protein sequence ID" value="Kaladp0010s0151.1.v1.1"/>
    <property type="gene ID" value="Kaladp0010s0151.v1.1"/>
</dbReference>
<keyword evidence="2 3" id="KW-0408">Iron</keyword>
<dbReference type="PANTHER" id="PTHR47990">
    <property type="entry name" value="2-OXOGLUTARATE (2OG) AND FE(II)-DEPENDENT OXYGENASE SUPERFAMILY PROTEIN-RELATED"/>
    <property type="match status" value="1"/>
</dbReference>
<dbReference type="InterPro" id="IPR026992">
    <property type="entry name" value="DIOX_N"/>
</dbReference>
<dbReference type="GO" id="GO:0016491">
    <property type="term" value="F:oxidoreductase activity"/>
    <property type="evidence" value="ECO:0007669"/>
    <property type="project" value="UniProtKB-KW"/>
</dbReference>
<evidence type="ECO:0000313" key="6">
    <source>
        <dbReference type="Proteomes" id="UP000594263"/>
    </source>
</evidence>
<dbReference type="Proteomes" id="UP000594263">
    <property type="component" value="Unplaced"/>
</dbReference>
<name>A0A7N0SWR6_KALFE</name>
<dbReference type="InterPro" id="IPR050231">
    <property type="entry name" value="Iron_ascorbate_oxido_reductase"/>
</dbReference>
<organism evidence="5 6">
    <name type="scientific">Kalanchoe fedtschenkoi</name>
    <name type="common">Lavender scallops</name>
    <name type="synonym">South American air plant</name>
    <dbReference type="NCBI Taxonomy" id="63787"/>
    <lineage>
        <taxon>Eukaryota</taxon>
        <taxon>Viridiplantae</taxon>
        <taxon>Streptophyta</taxon>
        <taxon>Embryophyta</taxon>
        <taxon>Tracheophyta</taxon>
        <taxon>Spermatophyta</taxon>
        <taxon>Magnoliopsida</taxon>
        <taxon>eudicotyledons</taxon>
        <taxon>Gunneridae</taxon>
        <taxon>Pentapetalae</taxon>
        <taxon>Saxifragales</taxon>
        <taxon>Crassulaceae</taxon>
        <taxon>Kalanchoe</taxon>
    </lineage>
</organism>
<evidence type="ECO:0000313" key="5">
    <source>
        <dbReference type="EnsemblPlants" id="Kaladp0010s0151.1.v1.1"/>
    </source>
</evidence>
<dbReference type="InterPro" id="IPR005123">
    <property type="entry name" value="Oxoglu/Fe-dep_dioxygenase_dom"/>
</dbReference>
<dbReference type="AlphaFoldDB" id="A0A7N0SWR6"/>
<evidence type="ECO:0000259" key="4">
    <source>
        <dbReference type="PROSITE" id="PS51471"/>
    </source>
</evidence>
<proteinExistence type="inferred from homology"/>
<keyword evidence="3" id="KW-0560">Oxidoreductase</keyword>
<dbReference type="InterPro" id="IPR044861">
    <property type="entry name" value="IPNS-like_FE2OG_OXY"/>
</dbReference>
<dbReference type="PROSITE" id="PS51471">
    <property type="entry name" value="FE2OG_OXY"/>
    <property type="match status" value="1"/>
</dbReference>
<dbReference type="Pfam" id="PF14226">
    <property type="entry name" value="DIOX_N"/>
    <property type="match status" value="1"/>
</dbReference>
<dbReference type="GO" id="GO:0046872">
    <property type="term" value="F:metal ion binding"/>
    <property type="evidence" value="ECO:0007669"/>
    <property type="project" value="UniProtKB-KW"/>
</dbReference>
<reference evidence="5" key="1">
    <citation type="submission" date="2021-01" db="UniProtKB">
        <authorList>
            <consortium name="EnsemblPlants"/>
        </authorList>
    </citation>
    <scope>IDENTIFICATION</scope>
</reference>
<protein>
    <recommendedName>
        <fullName evidence="4">Fe2OG dioxygenase domain-containing protein</fullName>
    </recommendedName>
</protein>
<evidence type="ECO:0000256" key="3">
    <source>
        <dbReference type="RuleBase" id="RU003682"/>
    </source>
</evidence>
<feature type="domain" description="Fe2OG dioxygenase" evidence="4">
    <location>
        <begin position="210"/>
        <end position="323"/>
    </location>
</feature>
<comment type="similarity">
    <text evidence="3">Belongs to the iron/ascorbate-dependent oxidoreductase family.</text>
</comment>
<dbReference type="Gene3D" id="2.60.120.330">
    <property type="entry name" value="B-lactam Antibiotic, Isopenicillin N Synthase, Chain"/>
    <property type="match status" value="1"/>
</dbReference>
<dbReference type="InterPro" id="IPR027443">
    <property type="entry name" value="IPNS-like_sf"/>
</dbReference>